<evidence type="ECO:0000256" key="3">
    <source>
        <dbReference type="ARBA" id="ARBA00022692"/>
    </source>
</evidence>
<evidence type="ECO:0000256" key="4">
    <source>
        <dbReference type="ARBA" id="ARBA00022989"/>
    </source>
</evidence>
<proteinExistence type="inferred from homology"/>
<feature type="transmembrane region" description="Helical" evidence="6">
    <location>
        <begin position="234"/>
        <end position="251"/>
    </location>
</feature>
<dbReference type="PANTHER" id="PTHR31632:SF2">
    <property type="entry name" value="PLASMA MEMBRANE IRON PERMEASE"/>
    <property type="match status" value="1"/>
</dbReference>
<dbReference type="RefSeq" id="WP_258331591.1">
    <property type="nucleotide sequence ID" value="NZ_JAPTGG010000007.1"/>
</dbReference>
<keyword evidence="5 6" id="KW-0472">Membrane</keyword>
<sequence length="259" mass="28431">MLINSVALILEETLEAALLISMLLAMTGLWLNSKRWLLYSFLLGFASAYLYAATMADISEWFNYVGQEVVNAFLQAMIAVLLMLFAWQVYSGADNVKHKNLMMCCAAAVVFSICREGAEILLYLKGFSASHEAYLAVMIGSGLGFGIGISVGVLLYYGLVNISLSYKLQLYRVLLAIFSGNMLSQACVQLIQADWLPAAQPLWDTSSWIAEHSISGHILYSLIGYEATPSGLQILAYLIGIAAVLMITMLADSRRSSYE</sequence>
<keyword evidence="4 6" id="KW-1133">Transmembrane helix</keyword>
<evidence type="ECO:0000256" key="2">
    <source>
        <dbReference type="ARBA" id="ARBA00008333"/>
    </source>
</evidence>
<evidence type="ECO:0000256" key="5">
    <source>
        <dbReference type="ARBA" id="ARBA00023136"/>
    </source>
</evidence>
<dbReference type="PANTHER" id="PTHR31632">
    <property type="entry name" value="IRON TRANSPORTER FTH1"/>
    <property type="match status" value="1"/>
</dbReference>
<comment type="similarity">
    <text evidence="2">Belongs to the oxidase-dependent Fe transporter (OFeT) (TC 9.A.10.1) family.</text>
</comment>
<feature type="transmembrane region" description="Helical" evidence="6">
    <location>
        <begin position="102"/>
        <end position="124"/>
    </location>
</feature>
<gene>
    <name evidence="7" type="ORF">O0V09_09535</name>
</gene>
<dbReference type="EMBL" id="JAPTGG010000007">
    <property type="protein sequence ID" value="MCZ0865443.1"/>
    <property type="molecule type" value="Genomic_DNA"/>
</dbReference>
<comment type="caution">
    <text evidence="7">The sequence shown here is derived from an EMBL/GenBank/DDBJ whole genome shotgun (WGS) entry which is preliminary data.</text>
</comment>
<dbReference type="GO" id="GO:0033573">
    <property type="term" value="C:high-affinity iron permease complex"/>
    <property type="evidence" value="ECO:0007669"/>
    <property type="project" value="InterPro"/>
</dbReference>
<feature type="transmembrane region" description="Helical" evidence="6">
    <location>
        <begin position="136"/>
        <end position="158"/>
    </location>
</feature>
<comment type="subcellular location">
    <subcellularLocation>
        <location evidence="1">Membrane</location>
        <topology evidence="1">Multi-pass membrane protein</topology>
    </subcellularLocation>
</comment>
<evidence type="ECO:0000256" key="6">
    <source>
        <dbReference type="SAM" id="Phobius"/>
    </source>
</evidence>
<dbReference type="Pfam" id="PF03239">
    <property type="entry name" value="FTR1"/>
    <property type="match status" value="1"/>
</dbReference>
<dbReference type="InterPro" id="IPR004923">
    <property type="entry name" value="FTR1/Fip1/EfeU"/>
</dbReference>
<evidence type="ECO:0000313" key="7">
    <source>
        <dbReference type="EMBL" id="MCZ0865443.1"/>
    </source>
</evidence>
<dbReference type="Proteomes" id="UP001069090">
    <property type="component" value="Unassembled WGS sequence"/>
</dbReference>
<feature type="transmembrane region" description="Helical" evidence="6">
    <location>
        <begin position="72"/>
        <end position="90"/>
    </location>
</feature>
<feature type="transmembrane region" description="Helical" evidence="6">
    <location>
        <begin position="170"/>
        <end position="191"/>
    </location>
</feature>
<evidence type="ECO:0000313" key="8">
    <source>
        <dbReference type="Proteomes" id="UP001069090"/>
    </source>
</evidence>
<keyword evidence="3 6" id="KW-0812">Transmembrane</keyword>
<keyword evidence="8" id="KW-1185">Reference proteome</keyword>
<name>A0A9J6RLQ6_9GAMM</name>
<reference evidence="7 8" key="1">
    <citation type="submission" date="2022-12" db="EMBL/GenBank/DDBJ databases">
        <title>Dasania phycosphaerae sp. nov., isolated from particulate material of the south coast of Korea.</title>
        <authorList>
            <person name="Jiang Y."/>
        </authorList>
    </citation>
    <scope>NUCLEOTIDE SEQUENCE [LARGE SCALE GENOMIC DNA]</scope>
    <source>
        <strain evidence="7 8">GY-19</strain>
    </source>
</reference>
<feature type="transmembrane region" description="Helical" evidence="6">
    <location>
        <begin position="36"/>
        <end position="52"/>
    </location>
</feature>
<organism evidence="7 8">
    <name type="scientific">Dasania phycosphaerae</name>
    <dbReference type="NCBI Taxonomy" id="2950436"/>
    <lineage>
        <taxon>Bacteria</taxon>
        <taxon>Pseudomonadati</taxon>
        <taxon>Pseudomonadota</taxon>
        <taxon>Gammaproteobacteria</taxon>
        <taxon>Cellvibrionales</taxon>
        <taxon>Spongiibacteraceae</taxon>
        <taxon>Dasania</taxon>
    </lineage>
</organism>
<feature type="transmembrane region" description="Helical" evidence="6">
    <location>
        <begin position="6"/>
        <end position="29"/>
    </location>
</feature>
<accession>A0A9J6RLQ6</accession>
<dbReference type="GO" id="GO:0015093">
    <property type="term" value="F:ferrous iron transmembrane transporter activity"/>
    <property type="evidence" value="ECO:0007669"/>
    <property type="project" value="TreeGrafter"/>
</dbReference>
<dbReference type="AlphaFoldDB" id="A0A9J6RLQ6"/>
<evidence type="ECO:0000256" key="1">
    <source>
        <dbReference type="ARBA" id="ARBA00004141"/>
    </source>
</evidence>
<protein>
    <submittedName>
        <fullName evidence="7">FTR1 family protein</fullName>
    </submittedName>
</protein>